<dbReference type="GeneID" id="63695951"/>
<dbReference type="GO" id="GO:0016491">
    <property type="term" value="F:oxidoreductase activity"/>
    <property type="evidence" value="ECO:0007669"/>
    <property type="project" value="UniProtKB-KW"/>
</dbReference>
<organism evidence="2 3">
    <name type="scientific">Aspergillus ruber (strain CBS 135680)</name>
    <dbReference type="NCBI Taxonomy" id="1388766"/>
    <lineage>
        <taxon>Eukaryota</taxon>
        <taxon>Fungi</taxon>
        <taxon>Dikarya</taxon>
        <taxon>Ascomycota</taxon>
        <taxon>Pezizomycotina</taxon>
        <taxon>Eurotiomycetes</taxon>
        <taxon>Eurotiomycetidae</taxon>
        <taxon>Eurotiales</taxon>
        <taxon>Aspergillaceae</taxon>
        <taxon>Aspergillus</taxon>
        <taxon>Aspergillus subgen. Aspergillus</taxon>
    </lineage>
</organism>
<dbReference type="AlphaFoldDB" id="A0A017SQU4"/>
<accession>A0A017SQU4</accession>
<keyword evidence="3" id="KW-1185">Reference proteome</keyword>
<evidence type="ECO:0000256" key="1">
    <source>
        <dbReference type="ARBA" id="ARBA00023002"/>
    </source>
</evidence>
<gene>
    <name evidence="2" type="ORF">EURHEDRAFT_408434</name>
</gene>
<proteinExistence type="predicted"/>
<dbReference type="PANTHER" id="PTHR35870">
    <property type="entry name" value="PROTEIN, PUTATIVE (AFU_ORTHOLOGUE AFUA_5G03330)-RELATED"/>
    <property type="match status" value="1"/>
</dbReference>
<dbReference type="EMBL" id="KK088412">
    <property type="protein sequence ID" value="EYE99176.1"/>
    <property type="molecule type" value="Genomic_DNA"/>
</dbReference>
<dbReference type="InterPro" id="IPR025337">
    <property type="entry name" value="Questin_oxidase-like"/>
</dbReference>
<evidence type="ECO:0000313" key="2">
    <source>
        <dbReference type="EMBL" id="EYE99176.1"/>
    </source>
</evidence>
<dbReference type="STRING" id="1388766.A0A017SQU4"/>
<dbReference type="HOGENOM" id="CLU_036627_0_0_1"/>
<name>A0A017SQU4_ASPRC</name>
<sequence length="407" mass="47434">MLQFSFSLPRIFPLWERSQFKIPPPKIHDLENTPEKPDRALKYLIKLNHANHAILFHERKFYNHVPHLLSSAWVQGADADELHRLYEDESKAMEPWVDSPGEISLDDWRDFLGRREYQRAFVNYFEDELVRQGYDWKEVVQEYLFSGEEPLFNSLITDLGHPLIHLSYAYEFSSRELAMEALGLAATTHNPIHKYLSDPIYTKTESSYHTPSLFDILSRVRTDKRFHGLFGTPGNENIEKIFAAREDALLNHWNAWKIEGDTVKQFRETQELATALLLGTHADGSEKYDFFFLHVLTTSHAVRVLLPLIPAKFQLPLVRQWWLMTLSVYIAQLRPEIHVNRIQCVELKGKDWKWVAGMAVKGKSDAHYAKVLRVLREAAETWGDEEGYYLRAAVRFAEEFVGWGGFV</sequence>
<dbReference type="OrthoDB" id="10265971at2759"/>
<protein>
    <recommendedName>
        <fullName evidence="4">MGS207 protein</fullName>
    </recommendedName>
</protein>
<evidence type="ECO:0008006" key="4">
    <source>
        <dbReference type="Google" id="ProtNLM"/>
    </source>
</evidence>
<keyword evidence="1" id="KW-0560">Oxidoreductase</keyword>
<dbReference type="PANTHER" id="PTHR35870:SF6">
    <property type="entry name" value="MGS207 PROTEIN"/>
    <property type="match status" value="1"/>
</dbReference>
<dbReference type="Pfam" id="PF14027">
    <property type="entry name" value="Questin_oxidase"/>
    <property type="match status" value="1"/>
</dbReference>
<evidence type="ECO:0000313" key="3">
    <source>
        <dbReference type="Proteomes" id="UP000019804"/>
    </source>
</evidence>
<dbReference type="Proteomes" id="UP000019804">
    <property type="component" value="Unassembled WGS sequence"/>
</dbReference>
<reference evidence="3" key="1">
    <citation type="journal article" date="2014" name="Nat. Commun.">
        <title>Genomic adaptations of the halophilic Dead Sea filamentous fungus Eurotium rubrum.</title>
        <authorList>
            <person name="Kis-Papo T."/>
            <person name="Weig A.R."/>
            <person name="Riley R."/>
            <person name="Persoh D."/>
            <person name="Salamov A."/>
            <person name="Sun H."/>
            <person name="Lipzen A."/>
            <person name="Wasser S.P."/>
            <person name="Rambold G."/>
            <person name="Grigoriev I.V."/>
            <person name="Nevo E."/>
        </authorList>
    </citation>
    <scope>NUCLEOTIDE SEQUENCE [LARGE SCALE GENOMIC DNA]</scope>
    <source>
        <strain evidence="3">CBS 135680</strain>
    </source>
</reference>
<dbReference type="RefSeq" id="XP_040642864.1">
    <property type="nucleotide sequence ID" value="XM_040780827.1"/>
</dbReference>